<evidence type="ECO:0000313" key="2">
    <source>
        <dbReference type="EMBL" id="CAD9026802.1"/>
    </source>
</evidence>
<name>A0A6U8H0Y6_9EUGL</name>
<proteinExistence type="predicted"/>
<evidence type="ECO:0000256" key="1">
    <source>
        <dbReference type="SAM" id="MobiDB-lite"/>
    </source>
</evidence>
<gene>
    <name evidence="2" type="ORF">EGYM00392_LOCUS37932</name>
    <name evidence="3" type="ORF">EGYM00392_LOCUS37933</name>
</gene>
<sequence length="127" mass="14358">MPTPPLGHTVRDNKRPGAHPRGPPNQPQEAPDPRWISPGWAKAKRQPQPKAEPDGTGKGNKAQMAHQEDMPVDISMTLGCSFMDFRRTLGTRSQSMNYFISCQDALVLLAAQRRQQYWLSKTGYTWR</sequence>
<dbReference type="AlphaFoldDB" id="A0A6U8H0Y6"/>
<feature type="region of interest" description="Disordered" evidence="1">
    <location>
        <begin position="1"/>
        <end position="66"/>
    </location>
</feature>
<reference evidence="3" key="1">
    <citation type="submission" date="2021-01" db="EMBL/GenBank/DDBJ databases">
        <authorList>
            <person name="Corre E."/>
            <person name="Pelletier E."/>
            <person name="Niang G."/>
            <person name="Scheremetjew M."/>
            <person name="Finn R."/>
            <person name="Kale V."/>
            <person name="Holt S."/>
            <person name="Cochrane G."/>
            <person name="Meng A."/>
            <person name="Brown T."/>
            <person name="Cohen L."/>
        </authorList>
    </citation>
    <scope>NUCLEOTIDE SEQUENCE</scope>
    <source>
        <strain evidence="3">NIES-381</strain>
    </source>
</reference>
<accession>A0A6U8H0Y6</accession>
<protein>
    <submittedName>
        <fullName evidence="3">Uncharacterized protein</fullName>
    </submittedName>
</protein>
<dbReference type="EMBL" id="HBGA01101846">
    <property type="protein sequence ID" value="CAD9026803.1"/>
    <property type="molecule type" value="Transcribed_RNA"/>
</dbReference>
<evidence type="ECO:0000313" key="3">
    <source>
        <dbReference type="EMBL" id="CAD9026803.1"/>
    </source>
</evidence>
<organism evidence="3">
    <name type="scientific">Eutreptiella gymnastica</name>
    <dbReference type="NCBI Taxonomy" id="73025"/>
    <lineage>
        <taxon>Eukaryota</taxon>
        <taxon>Discoba</taxon>
        <taxon>Euglenozoa</taxon>
        <taxon>Euglenida</taxon>
        <taxon>Spirocuta</taxon>
        <taxon>Euglenophyceae</taxon>
        <taxon>Eutreptiales</taxon>
        <taxon>Eutreptiaceae</taxon>
        <taxon>Eutreptiella</taxon>
    </lineage>
</organism>
<dbReference type="EMBL" id="HBGA01101845">
    <property type="protein sequence ID" value="CAD9026802.1"/>
    <property type="molecule type" value="Transcribed_RNA"/>
</dbReference>